<dbReference type="OrthoDB" id="9808302at2"/>
<dbReference type="PROSITE" id="PS51274">
    <property type="entry name" value="GATASE_COBBQ"/>
    <property type="match status" value="1"/>
</dbReference>
<dbReference type="RefSeq" id="WP_090091862.1">
    <property type="nucleotide sequence ID" value="NZ_FOMG01000017.1"/>
</dbReference>
<evidence type="ECO:0000256" key="1">
    <source>
        <dbReference type="ARBA" id="ARBA00004953"/>
    </source>
</evidence>
<feature type="active site" evidence="4">
    <location>
        <position position="438"/>
    </location>
</feature>
<dbReference type="UniPathway" id="UPA00148"/>
<dbReference type="NCBIfam" id="TIGR00313">
    <property type="entry name" value="cobQ"/>
    <property type="match status" value="1"/>
</dbReference>
<accession>A0A1I1NYW6</accession>
<comment type="similarity">
    <text evidence="4">Belongs to the CobB/CobQ family. CobQ subfamily.</text>
</comment>
<keyword evidence="3 4" id="KW-0315">Glutamine amidotransferase</keyword>
<dbReference type="SUPFAM" id="SSF52540">
    <property type="entry name" value="P-loop containing nucleoside triphosphate hydrolases"/>
    <property type="match status" value="1"/>
</dbReference>
<dbReference type="GO" id="GO:0003824">
    <property type="term" value="F:catalytic activity"/>
    <property type="evidence" value="ECO:0007669"/>
    <property type="project" value="InterPro"/>
</dbReference>
<evidence type="ECO:0000256" key="4">
    <source>
        <dbReference type="HAMAP-Rule" id="MF_00028"/>
    </source>
</evidence>
<sequence>MDKKNIMFLGTASSVGKSTLATALCRFLKNQGLKVAPFKALNISLNSYVTKDGLEMGRAQVVQAEACQIEPDALMNPVLLKPNGDNTQVIVNGKVYVSIEPYKYKELNQELRNVVRCAYDKLSKDYDLIVLEGSGSCAEINLKESDISNMNMAESVDAPVILVSDIDRGGVFASIVGTIQLLSEEERKRVKGVIINKFRGNKELFKPAIKQLEDIIKIPVLGVMPYEFLDIEEEDSVTDRIKNGKKVEDDKLDIAIIRLSHMSNFTDFAVLDRIKDVNIRYVDNVKDLKEPNMVIIPGTKNSIEDLRTLKENKLFDEIINLNNKGILILGICGGYQMLGKLLLDQVGVEGKALQEEGFGLLDIKTRFNERKSTKQVEAKVICNLNEINTLESKNVIGYEIHNGISKVGKNAKPFIKDSKGNIVGVCNKTGTVAGTYLHGVFDSEDFTNAFINSLKEINNIKFSEEDEIKRIDEYKNEQYDNLAKMFEKNIDIDKIRKILDI</sequence>
<dbReference type="EMBL" id="FOMG01000017">
    <property type="protein sequence ID" value="SFD02596.1"/>
    <property type="molecule type" value="Genomic_DNA"/>
</dbReference>
<evidence type="ECO:0000259" key="5">
    <source>
        <dbReference type="Pfam" id="PF01656"/>
    </source>
</evidence>
<dbReference type="Pfam" id="PF07685">
    <property type="entry name" value="GATase_3"/>
    <property type="match status" value="1"/>
</dbReference>
<proteinExistence type="inferred from homology"/>
<dbReference type="InterPro" id="IPR027417">
    <property type="entry name" value="P-loop_NTPase"/>
</dbReference>
<dbReference type="InterPro" id="IPR047045">
    <property type="entry name" value="CobQ_N"/>
</dbReference>
<dbReference type="InterPro" id="IPR029062">
    <property type="entry name" value="Class_I_gatase-like"/>
</dbReference>
<dbReference type="SUPFAM" id="SSF52317">
    <property type="entry name" value="Class I glutamine amidotransferase-like"/>
    <property type="match status" value="1"/>
</dbReference>
<dbReference type="CDD" id="cd05389">
    <property type="entry name" value="CobQ_N"/>
    <property type="match status" value="1"/>
</dbReference>
<dbReference type="STRING" id="119641.SAMN05421842_11755"/>
<dbReference type="GO" id="GO:0009236">
    <property type="term" value="P:cobalamin biosynthetic process"/>
    <property type="evidence" value="ECO:0007669"/>
    <property type="project" value="UniProtKB-UniRule"/>
</dbReference>
<dbReference type="PANTHER" id="PTHR21343:SF1">
    <property type="entry name" value="COBYRIC ACID SYNTHASE"/>
    <property type="match status" value="1"/>
</dbReference>
<dbReference type="InterPro" id="IPR004459">
    <property type="entry name" value="CobQ_synth"/>
</dbReference>
<protein>
    <recommendedName>
        <fullName evidence="4">Cobyric acid synthase</fullName>
    </recommendedName>
</protein>
<dbReference type="CDD" id="cd01750">
    <property type="entry name" value="GATase1_CobQ"/>
    <property type="match status" value="1"/>
</dbReference>
<feature type="active site" description="Nucleophile" evidence="4">
    <location>
        <position position="332"/>
    </location>
</feature>
<dbReference type="InterPro" id="IPR011698">
    <property type="entry name" value="GATase_3"/>
</dbReference>
<dbReference type="Proteomes" id="UP000199263">
    <property type="component" value="Unassembled WGS sequence"/>
</dbReference>
<organism evidence="7 8">
    <name type="scientific">Clostridium uliginosum</name>
    <dbReference type="NCBI Taxonomy" id="119641"/>
    <lineage>
        <taxon>Bacteria</taxon>
        <taxon>Bacillati</taxon>
        <taxon>Bacillota</taxon>
        <taxon>Clostridia</taxon>
        <taxon>Eubacteriales</taxon>
        <taxon>Clostridiaceae</taxon>
        <taxon>Clostridium</taxon>
    </lineage>
</organism>
<dbReference type="Gene3D" id="3.40.50.880">
    <property type="match status" value="1"/>
</dbReference>
<dbReference type="PANTHER" id="PTHR21343">
    <property type="entry name" value="DETHIOBIOTIN SYNTHETASE"/>
    <property type="match status" value="1"/>
</dbReference>
<evidence type="ECO:0000313" key="7">
    <source>
        <dbReference type="EMBL" id="SFD02596.1"/>
    </source>
</evidence>
<comment type="function">
    <text evidence="4">Catalyzes amidations at positions B, D, E, and G on adenosylcobyrinic A,C-diamide. NH(2) groups are provided by glutamine, and one molecule of ATP is hydrogenolyzed for each amidation.</text>
</comment>
<dbReference type="InterPro" id="IPR002586">
    <property type="entry name" value="CobQ/CobB/MinD/ParA_Nub-bd_dom"/>
</dbReference>
<dbReference type="InterPro" id="IPR033949">
    <property type="entry name" value="CobQ_GATase1"/>
</dbReference>
<keyword evidence="2 4" id="KW-0169">Cobalamin biosynthesis</keyword>
<evidence type="ECO:0000256" key="2">
    <source>
        <dbReference type="ARBA" id="ARBA00022573"/>
    </source>
</evidence>
<evidence type="ECO:0000259" key="6">
    <source>
        <dbReference type="Pfam" id="PF07685"/>
    </source>
</evidence>
<dbReference type="GO" id="GO:0015420">
    <property type="term" value="F:ABC-type vitamin B12 transporter activity"/>
    <property type="evidence" value="ECO:0007669"/>
    <property type="project" value="UniProtKB-UniRule"/>
</dbReference>
<dbReference type="AlphaFoldDB" id="A0A1I1NYW6"/>
<feature type="domain" description="CobB/CobQ-like glutamine amidotransferase" evidence="6">
    <location>
        <begin position="253"/>
        <end position="445"/>
    </location>
</feature>
<gene>
    <name evidence="4" type="primary">cobQ</name>
    <name evidence="7" type="ORF">SAMN05421842_11755</name>
</gene>
<name>A0A1I1NYW6_9CLOT</name>
<comment type="pathway">
    <text evidence="1 4">Cofactor biosynthesis; adenosylcobalamin biosynthesis.</text>
</comment>
<dbReference type="NCBIfam" id="NF001989">
    <property type="entry name" value="PRK00784.1"/>
    <property type="match status" value="1"/>
</dbReference>
<feature type="domain" description="CobQ/CobB/MinD/ParA nucleotide binding" evidence="5">
    <location>
        <begin position="6"/>
        <end position="227"/>
    </location>
</feature>
<reference evidence="7 8" key="1">
    <citation type="submission" date="2016-10" db="EMBL/GenBank/DDBJ databases">
        <authorList>
            <person name="de Groot N.N."/>
        </authorList>
    </citation>
    <scope>NUCLEOTIDE SEQUENCE [LARGE SCALE GENOMIC DNA]</scope>
    <source>
        <strain evidence="7 8">DSM 12992</strain>
    </source>
</reference>
<dbReference type="Gene3D" id="3.40.50.300">
    <property type="entry name" value="P-loop containing nucleotide triphosphate hydrolases"/>
    <property type="match status" value="1"/>
</dbReference>
<keyword evidence="8" id="KW-1185">Reference proteome</keyword>
<dbReference type="Pfam" id="PF01656">
    <property type="entry name" value="CbiA"/>
    <property type="match status" value="1"/>
</dbReference>
<evidence type="ECO:0000313" key="8">
    <source>
        <dbReference type="Proteomes" id="UP000199263"/>
    </source>
</evidence>
<evidence type="ECO:0000256" key="3">
    <source>
        <dbReference type="ARBA" id="ARBA00022962"/>
    </source>
</evidence>
<dbReference type="HAMAP" id="MF_00028">
    <property type="entry name" value="CobQ"/>
    <property type="match status" value="1"/>
</dbReference>